<dbReference type="STRING" id="76114.ebA5431"/>
<dbReference type="Proteomes" id="UP000006552">
    <property type="component" value="Chromosome"/>
</dbReference>
<gene>
    <name evidence="2" type="ORF">ebA5431</name>
</gene>
<evidence type="ECO:0000313" key="3">
    <source>
        <dbReference type="Proteomes" id="UP000006552"/>
    </source>
</evidence>
<dbReference type="KEGG" id="eba:ebA5431"/>
<dbReference type="AlphaFoldDB" id="Q5P0F3"/>
<sequence>MTQCAGRRNTMDSGSGSRALRALSMLPIMNKAIGCHPGCLLQDKESAGPASNNRQKLSANRLT</sequence>
<accession>Q5P0F3</accession>
<evidence type="ECO:0000256" key="1">
    <source>
        <dbReference type="SAM" id="MobiDB-lite"/>
    </source>
</evidence>
<feature type="region of interest" description="Disordered" evidence="1">
    <location>
        <begin position="44"/>
        <end position="63"/>
    </location>
</feature>
<dbReference type="HOGENOM" id="CLU_2875907_0_0_4"/>
<reference evidence="2 3" key="1">
    <citation type="journal article" date="2005" name="Arch. Microbiol.">
        <title>The genome sequence of an anaerobic aromatic-degrading denitrifying bacterium, strain EbN1.</title>
        <authorList>
            <person name="Rabus R."/>
            <person name="Kube M."/>
            <person name="Heider J."/>
            <person name="Beck A."/>
            <person name="Heitmann K."/>
            <person name="Widdel F."/>
            <person name="Reinhardt R."/>
        </authorList>
    </citation>
    <scope>NUCLEOTIDE SEQUENCE [LARGE SCALE GENOMIC DNA]</scope>
    <source>
        <strain evidence="2 3">EbN1</strain>
    </source>
</reference>
<keyword evidence="3" id="KW-1185">Reference proteome</keyword>
<evidence type="ECO:0000313" key="2">
    <source>
        <dbReference type="EMBL" id="CAI09211.1"/>
    </source>
</evidence>
<dbReference type="EMBL" id="CR555306">
    <property type="protein sequence ID" value="CAI09211.1"/>
    <property type="molecule type" value="Genomic_DNA"/>
</dbReference>
<feature type="compositionally biased region" description="Polar residues" evidence="1">
    <location>
        <begin position="49"/>
        <end position="63"/>
    </location>
</feature>
<proteinExistence type="predicted"/>
<organism evidence="2 3">
    <name type="scientific">Aromatoleum aromaticum (strain DSM 19018 / LMG 30748 / EbN1)</name>
    <name type="common">Azoarcus sp. (strain EbN1)</name>
    <dbReference type="NCBI Taxonomy" id="76114"/>
    <lineage>
        <taxon>Bacteria</taxon>
        <taxon>Pseudomonadati</taxon>
        <taxon>Pseudomonadota</taxon>
        <taxon>Betaproteobacteria</taxon>
        <taxon>Rhodocyclales</taxon>
        <taxon>Rhodocyclaceae</taxon>
        <taxon>Aromatoleum</taxon>
    </lineage>
</organism>
<protein>
    <submittedName>
        <fullName evidence="2">Uncharacterized protein</fullName>
    </submittedName>
</protein>
<name>Q5P0F3_AROAE</name>